<evidence type="ECO:0000313" key="2">
    <source>
        <dbReference type="EMBL" id="CAD7699364.1"/>
    </source>
</evidence>
<dbReference type="Pfam" id="PF00932">
    <property type="entry name" value="LTD"/>
    <property type="match status" value="1"/>
</dbReference>
<organism evidence="2 3">
    <name type="scientific">Ostreobium quekettii</name>
    <dbReference type="NCBI Taxonomy" id="121088"/>
    <lineage>
        <taxon>Eukaryota</taxon>
        <taxon>Viridiplantae</taxon>
        <taxon>Chlorophyta</taxon>
        <taxon>core chlorophytes</taxon>
        <taxon>Ulvophyceae</taxon>
        <taxon>TCBD clade</taxon>
        <taxon>Bryopsidales</taxon>
        <taxon>Ostreobineae</taxon>
        <taxon>Ostreobiaceae</taxon>
        <taxon>Ostreobium</taxon>
    </lineage>
</organism>
<dbReference type="InterPro" id="IPR001322">
    <property type="entry name" value="Lamin_tail_dom"/>
</dbReference>
<accession>A0A8S1IW45</accession>
<reference evidence="2" key="1">
    <citation type="submission" date="2020-12" db="EMBL/GenBank/DDBJ databases">
        <authorList>
            <person name="Iha C."/>
        </authorList>
    </citation>
    <scope>NUCLEOTIDE SEQUENCE</scope>
</reference>
<sequence length="245" mass="27036">MYNQHKTHNKDGGSTQKPQQKPLWHMYCGFHAFEDICLWTFGVESAFDSAALSFASRRGLRRPQRGGEQQPGAVNLKQTVACLVLNRICRMFFSDSGNIHLESVCSEYCVGINEVVNKPADIGEQKGVDFVELKNECDERQDMTGWVISDEEGKEYVMGGEGCEGVHVVEGKGYLVLFRDAQCSFSFGYKKNDQAVLKDASGLQLDIAQWSEGDADEGFSWSRVPDGSGAFQTSLPTPGVENVAA</sequence>
<dbReference type="PROSITE" id="PS51841">
    <property type="entry name" value="LTD"/>
    <property type="match status" value="1"/>
</dbReference>
<dbReference type="InterPro" id="IPR036415">
    <property type="entry name" value="Lamin_tail_dom_sf"/>
</dbReference>
<name>A0A8S1IW45_9CHLO</name>
<keyword evidence="3" id="KW-1185">Reference proteome</keyword>
<feature type="domain" description="LTD" evidence="1">
    <location>
        <begin position="95"/>
        <end position="223"/>
    </location>
</feature>
<dbReference type="Proteomes" id="UP000708148">
    <property type="component" value="Unassembled WGS sequence"/>
</dbReference>
<proteinExistence type="predicted"/>
<dbReference type="AlphaFoldDB" id="A0A8S1IW45"/>
<evidence type="ECO:0000313" key="3">
    <source>
        <dbReference type="Proteomes" id="UP000708148"/>
    </source>
</evidence>
<dbReference type="OrthoDB" id="571058at2759"/>
<dbReference type="SUPFAM" id="SSF74853">
    <property type="entry name" value="Lamin A/C globular tail domain"/>
    <property type="match status" value="1"/>
</dbReference>
<comment type="caution">
    <text evidence="2">The sequence shown here is derived from an EMBL/GenBank/DDBJ whole genome shotgun (WGS) entry which is preliminary data.</text>
</comment>
<protein>
    <recommendedName>
        <fullName evidence="1">LTD domain-containing protein</fullName>
    </recommendedName>
</protein>
<gene>
    <name evidence="2" type="ORF">OSTQU699_LOCUS4723</name>
</gene>
<evidence type="ECO:0000259" key="1">
    <source>
        <dbReference type="PROSITE" id="PS51841"/>
    </source>
</evidence>
<dbReference type="EMBL" id="CAJHUC010001005">
    <property type="protein sequence ID" value="CAD7699364.1"/>
    <property type="molecule type" value="Genomic_DNA"/>
</dbReference>